<feature type="transmembrane region" description="Helical" evidence="1">
    <location>
        <begin position="797"/>
        <end position="820"/>
    </location>
</feature>
<dbReference type="PANTHER" id="PTHR46844:SF1">
    <property type="entry name" value="SLR5058 PROTEIN"/>
    <property type="match status" value="1"/>
</dbReference>
<keyword evidence="1" id="KW-1133">Transmembrane helix</keyword>
<dbReference type="Gene3D" id="3.40.50.300">
    <property type="entry name" value="P-loop containing nucleotide triphosphate hydrolases"/>
    <property type="match status" value="1"/>
</dbReference>
<dbReference type="InterPro" id="IPR027417">
    <property type="entry name" value="P-loop_NTPase"/>
</dbReference>
<evidence type="ECO:0000259" key="2">
    <source>
        <dbReference type="PROSITE" id="PS50837"/>
    </source>
</evidence>
<keyword evidence="1" id="KW-0472">Membrane</keyword>
<proteinExistence type="predicted"/>
<organism evidence="3 4">
    <name type="scientific">Deefgea chitinilytica</name>
    <dbReference type="NCBI Taxonomy" id="570276"/>
    <lineage>
        <taxon>Bacteria</taxon>
        <taxon>Pseudomonadati</taxon>
        <taxon>Pseudomonadota</taxon>
        <taxon>Betaproteobacteria</taxon>
        <taxon>Neisseriales</taxon>
        <taxon>Chitinibacteraceae</taxon>
        <taxon>Deefgea</taxon>
    </lineage>
</organism>
<dbReference type="Proteomes" id="UP001195660">
    <property type="component" value="Unassembled WGS sequence"/>
</dbReference>
<evidence type="ECO:0000256" key="1">
    <source>
        <dbReference type="SAM" id="Phobius"/>
    </source>
</evidence>
<dbReference type="EMBL" id="WOFE01000009">
    <property type="protein sequence ID" value="MBM5572639.1"/>
    <property type="molecule type" value="Genomic_DNA"/>
</dbReference>
<keyword evidence="1" id="KW-0812">Transmembrane</keyword>
<evidence type="ECO:0000313" key="4">
    <source>
        <dbReference type="Proteomes" id="UP001195660"/>
    </source>
</evidence>
<gene>
    <name evidence="3" type="ORF">GM173_13780</name>
</gene>
<dbReference type="Pfam" id="PF05729">
    <property type="entry name" value="NACHT"/>
    <property type="match status" value="1"/>
</dbReference>
<accession>A0ABS2CEQ5</accession>
<dbReference type="PANTHER" id="PTHR46844">
    <property type="entry name" value="SLR5058 PROTEIN"/>
    <property type="match status" value="1"/>
</dbReference>
<reference evidence="3 4" key="1">
    <citation type="submission" date="2019-11" db="EMBL/GenBank/DDBJ databases">
        <title>Novel Deefgea species.</title>
        <authorList>
            <person name="Han J.-H."/>
        </authorList>
    </citation>
    <scope>NUCLEOTIDE SEQUENCE [LARGE SCALE GENOMIC DNA]</scope>
    <source>
        <strain evidence="3 4">LMG 24817</strain>
    </source>
</reference>
<dbReference type="RefSeq" id="WP_203571967.1">
    <property type="nucleotide sequence ID" value="NZ_WOFE01000009.1"/>
</dbReference>
<evidence type="ECO:0000313" key="3">
    <source>
        <dbReference type="EMBL" id="MBM5572639.1"/>
    </source>
</evidence>
<feature type="domain" description="NACHT" evidence="2">
    <location>
        <begin position="121"/>
        <end position="250"/>
    </location>
</feature>
<dbReference type="PROSITE" id="PS50837">
    <property type="entry name" value="NACHT"/>
    <property type="match status" value="1"/>
</dbReference>
<name>A0ABS2CEQ5_9NEIS</name>
<feature type="transmembrane region" description="Helical" evidence="1">
    <location>
        <begin position="738"/>
        <end position="759"/>
    </location>
</feature>
<comment type="caution">
    <text evidence="3">The sequence shown here is derived from an EMBL/GenBank/DDBJ whole genome shotgun (WGS) entry which is preliminary data.</text>
</comment>
<dbReference type="SUPFAM" id="SSF52540">
    <property type="entry name" value="P-loop containing nucleoside triphosphate hydrolases"/>
    <property type="match status" value="1"/>
</dbReference>
<protein>
    <submittedName>
        <fullName evidence="3">NACHT domain-containing protein</fullName>
    </submittedName>
</protein>
<feature type="transmembrane region" description="Helical" evidence="1">
    <location>
        <begin position="12"/>
        <end position="30"/>
    </location>
</feature>
<dbReference type="InterPro" id="IPR007111">
    <property type="entry name" value="NACHT_NTPase"/>
</dbReference>
<keyword evidence="4" id="KW-1185">Reference proteome</keyword>
<sequence>MEILNVTLDLRSMLIGVMGLPTIVFVGVLVKKHFNSVVAFIAKGIIFNLLLKINGKVAAQLSLKRYSTLISNEDHQKYMFVPGNEDIRLKIKDSFISATLEDEKNQTLLQKECSFLDNDSTRILIIGDPGSGKSTLTKKIVLEQCELSMRSPGKARLPILIELKNVKPPEKDKESWLFDLAKTHVTQKNSYNMDKCFDYFCESNGIILIFDGLDEVASKDLSLIIKGIRDTSDKLNNLGTNNKIILTMRSQFYKSIKNSIREFGAIMRLMPFNPSNIYEFLTKWPYNENSQQHINRIYKDLTDRASLREMCSNPLVLSMYVSEDQASAGKFTPETRTEFYERVTDELLIKRRTSQTGRKHAPDIIKQQRMAVLSEISYQHLLDNTNPANTVNWCDAILIVQAVNKCDAADAAEILLDIIKETGLISEEKERETLRFIHLTFCEFFAAKATIGNNEKLEKLIKTNKENQSLYSLKTRLTELFPFACGLLKIRNDISELEKTLASLIEDGDNNLIGKCFIESKFYDCDAWTNFYAKWESSLLNLAESDWTTSRLDELHIFNITSLDAAICLPILSKSRATPDIQLFYGKFLGKNKNIIAKLIENYAKQDAVAALRIAELNNIDVASDAPEIVYKNCDQEPFLEMILEMAAVSNDKTEEWACILTEAALRSPIVAQSLKNKGSFSSWRTHIEKLSENKWRKQLIVGEGLLRDCIGISSKSELRVKYPLTLIASEINPPRRLLAIPFEVSALLITFCTIFLILKIPPLTATSLPDLGSIKNISLSINLKEIDISTQSATRFFSLILSIIFTSFLYYCLAASVLLKPIRIRKIFLPNEVSILSNPDSLTTLLFYFYCENRLGKFLLGKRLIDIEERMAQKRSSI</sequence>